<accession>A0ABT7L5P2</accession>
<proteinExistence type="predicted"/>
<dbReference type="RefSeq" id="WP_285932399.1">
    <property type="nucleotide sequence ID" value="NZ_JASTZU010000037.1"/>
</dbReference>
<dbReference type="PANTHER" id="PTHR40078:SF1">
    <property type="entry name" value="INTEGRAL MEMBRANE PROTEIN"/>
    <property type="match status" value="1"/>
</dbReference>
<keyword evidence="1" id="KW-0472">Membrane</keyword>
<evidence type="ECO:0000313" key="2">
    <source>
        <dbReference type="EMBL" id="MDL4841183.1"/>
    </source>
</evidence>
<dbReference type="PANTHER" id="PTHR40078">
    <property type="entry name" value="INTEGRAL MEMBRANE PROTEIN-RELATED"/>
    <property type="match status" value="1"/>
</dbReference>
<feature type="transmembrane region" description="Helical" evidence="1">
    <location>
        <begin position="46"/>
        <end position="67"/>
    </location>
</feature>
<organism evidence="2 3">
    <name type="scientific">Aquibacillus rhizosphaerae</name>
    <dbReference type="NCBI Taxonomy" id="3051431"/>
    <lineage>
        <taxon>Bacteria</taxon>
        <taxon>Bacillati</taxon>
        <taxon>Bacillota</taxon>
        <taxon>Bacilli</taxon>
        <taxon>Bacillales</taxon>
        <taxon>Bacillaceae</taxon>
        <taxon>Aquibacillus</taxon>
    </lineage>
</organism>
<keyword evidence="1" id="KW-1133">Transmembrane helix</keyword>
<keyword evidence="1" id="KW-0812">Transmembrane</keyword>
<feature type="transmembrane region" description="Helical" evidence="1">
    <location>
        <begin position="101"/>
        <end position="124"/>
    </location>
</feature>
<dbReference type="EMBL" id="JASTZU010000037">
    <property type="protein sequence ID" value="MDL4841183.1"/>
    <property type="molecule type" value="Genomic_DNA"/>
</dbReference>
<reference evidence="2 3" key="1">
    <citation type="submission" date="2023-06" db="EMBL/GenBank/DDBJ databases">
        <title>Aquibacillus rhizosphaerae LR5S19.</title>
        <authorList>
            <person name="Sun J.-Q."/>
        </authorList>
    </citation>
    <scope>NUCLEOTIDE SEQUENCE [LARGE SCALE GENOMIC DNA]</scope>
    <source>
        <strain evidence="2 3">LR5S19</strain>
    </source>
</reference>
<feature type="transmembrane region" description="Helical" evidence="1">
    <location>
        <begin position="7"/>
        <end position="26"/>
    </location>
</feature>
<feature type="transmembrane region" description="Helical" evidence="1">
    <location>
        <begin position="170"/>
        <end position="188"/>
    </location>
</feature>
<gene>
    <name evidence="2" type="ORF">QQS35_12045</name>
</gene>
<comment type="caution">
    <text evidence="2">The sequence shown here is derived from an EMBL/GenBank/DDBJ whole genome shotgun (WGS) entry which is preliminary data.</text>
</comment>
<protein>
    <submittedName>
        <fullName evidence="2">YitT family protein</fullName>
    </submittedName>
</protein>
<sequence length="200" mass="22303">MRIDRSRFLAYIIGLIILSFGVTLTIKSKMGTGAWDALNVGLSKIMFTVGTWVIIVGIILIIINAILLKKRPDFYALITVFIVGFGIDTWLILLTRFDPQALFFKFTVFSFGLIFLSLGISIYLQAKFAPVPIDNLMIAIHSRFGVRMGIAKTIGEIIALVFAFIFNGPIGIGTILVTVLIGPIIHLFHPRIEKVMARFR</sequence>
<dbReference type="Pfam" id="PF19700">
    <property type="entry name" value="DUF6198"/>
    <property type="match status" value="1"/>
</dbReference>
<feature type="transmembrane region" description="Helical" evidence="1">
    <location>
        <begin position="144"/>
        <end position="164"/>
    </location>
</feature>
<evidence type="ECO:0000256" key="1">
    <source>
        <dbReference type="SAM" id="Phobius"/>
    </source>
</evidence>
<name>A0ABT7L5P2_9BACI</name>
<feature type="transmembrane region" description="Helical" evidence="1">
    <location>
        <begin position="74"/>
        <end position="95"/>
    </location>
</feature>
<keyword evidence="3" id="KW-1185">Reference proteome</keyword>
<dbReference type="InterPro" id="IPR038750">
    <property type="entry name" value="YczE/YyaS-like"/>
</dbReference>
<evidence type="ECO:0000313" key="3">
    <source>
        <dbReference type="Proteomes" id="UP001235343"/>
    </source>
</evidence>
<dbReference type="Proteomes" id="UP001235343">
    <property type="component" value="Unassembled WGS sequence"/>
</dbReference>